<evidence type="ECO:0000313" key="3">
    <source>
        <dbReference type="Proteomes" id="UP000217676"/>
    </source>
</evidence>
<name>A0A160P9A1_STRLU</name>
<dbReference type="AlphaFoldDB" id="A0A160P9A1"/>
<proteinExistence type="predicted"/>
<organism evidence="2 3">
    <name type="scientific">Streptomyces laurentii</name>
    <dbReference type="NCBI Taxonomy" id="39478"/>
    <lineage>
        <taxon>Bacteria</taxon>
        <taxon>Bacillati</taxon>
        <taxon>Actinomycetota</taxon>
        <taxon>Actinomycetes</taxon>
        <taxon>Kitasatosporales</taxon>
        <taxon>Streptomycetaceae</taxon>
        <taxon>Streptomyces</taxon>
    </lineage>
</organism>
<feature type="region of interest" description="Disordered" evidence="1">
    <location>
        <begin position="60"/>
        <end position="82"/>
    </location>
</feature>
<accession>A0A160P9A1</accession>
<evidence type="ECO:0000313" key="2">
    <source>
        <dbReference type="EMBL" id="BAU87905.1"/>
    </source>
</evidence>
<sequence>MIAPVQVGSAASPVAPFRNPFPYDGNAPVGTGFCEAFFVDGTGVVKYLCSNAGRYWSVEDPPGAPSDGWQLGAGAPEASSRC</sequence>
<gene>
    <name evidence="2" type="ORF">SLA_7039</name>
</gene>
<protein>
    <submittedName>
        <fullName evidence="2">Lipopolysaccharide choline</fullName>
    </submittedName>
</protein>
<dbReference type="KEGG" id="slau:SLA_7039"/>
<keyword evidence="3" id="KW-1185">Reference proteome</keyword>
<evidence type="ECO:0000256" key="1">
    <source>
        <dbReference type="SAM" id="MobiDB-lite"/>
    </source>
</evidence>
<dbReference type="Proteomes" id="UP000217676">
    <property type="component" value="Chromosome"/>
</dbReference>
<dbReference type="EMBL" id="AP017424">
    <property type="protein sequence ID" value="BAU87905.1"/>
    <property type="molecule type" value="Genomic_DNA"/>
</dbReference>
<reference evidence="2 3" key="1">
    <citation type="journal article" date="2016" name="Genome Announc.">
        <title>Complete Genome Sequence of Thiostrepton-Producing Streptomyces laurentii ATCC 31255.</title>
        <authorList>
            <person name="Doi K."/>
            <person name="Fujino Y."/>
            <person name="Nagayoshi Y."/>
            <person name="Ohshima T."/>
            <person name="Ogata S."/>
        </authorList>
    </citation>
    <scope>NUCLEOTIDE SEQUENCE [LARGE SCALE GENOMIC DNA]</scope>
    <source>
        <strain evidence="2 3">ATCC 31255</strain>
    </source>
</reference>